<dbReference type="GeneID" id="108563184"/>
<evidence type="ECO:0000256" key="1">
    <source>
        <dbReference type="SAM" id="MobiDB-lite"/>
    </source>
</evidence>
<proteinExistence type="predicted"/>
<protein>
    <submittedName>
        <fullName evidence="3">Cuticle protein 5-like</fullName>
    </submittedName>
</protein>
<keyword evidence="2" id="KW-1185">Reference proteome</keyword>
<accession>A0ABM1MRT0</accession>
<dbReference type="RefSeq" id="XP_017777280.1">
    <property type="nucleotide sequence ID" value="XM_017921791.1"/>
</dbReference>
<feature type="region of interest" description="Disordered" evidence="1">
    <location>
        <begin position="120"/>
        <end position="151"/>
    </location>
</feature>
<evidence type="ECO:0000313" key="2">
    <source>
        <dbReference type="Proteomes" id="UP000695000"/>
    </source>
</evidence>
<gene>
    <name evidence="3" type="primary">LOC108563184</name>
</gene>
<reference evidence="3" key="1">
    <citation type="submission" date="2025-08" db="UniProtKB">
        <authorList>
            <consortium name="RefSeq"/>
        </authorList>
    </citation>
    <scope>IDENTIFICATION</scope>
    <source>
        <tissue evidence="3">Whole Larva</tissue>
    </source>
</reference>
<evidence type="ECO:0000313" key="3">
    <source>
        <dbReference type="RefSeq" id="XP_017777280.1"/>
    </source>
</evidence>
<name>A0ABM1MRT0_NICVS</name>
<feature type="non-terminal residue" evidence="3">
    <location>
        <position position="1"/>
    </location>
</feature>
<dbReference type="Proteomes" id="UP000695000">
    <property type="component" value="Unplaced"/>
</dbReference>
<sequence>STTVTVQNVVVASQSFGVSGEMPHYAAVAEAAARNGYATAPFQGGYSAPAQAAPQYAPANHHVQSNSGFQPVDTVEVQQARAAHFAAVADAEARENKYSAPSYGQQYQHQQHVPSYVPQQQSYVPQQQQSYVPQQQSYYGHQQQQQQQPSYQNGLHIPVISNGVPVETPEVQQAKAAHLDAYAKASAQSQTHSHY</sequence>
<organism evidence="2 3">
    <name type="scientific">Nicrophorus vespilloides</name>
    <name type="common">Boreal carrion beetle</name>
    <dbReference type="NCBI Taxonomy" id="110193"/>
    <lineage>
        <taxon>Eukaryota</taxon>
        <taxon>Metazoa</taxon>
        <taxon>Ecdysozoa</taxon>
        <taxon>Arthropoda</taxon>
        <taxon>Hexapoda</taxon>
        <taxon>Insecta</taxon>
        <taxon>Pterygota</taxon>
        <taxon>Neoptera</taxon>
        <taxon>Endopterygota</taxon>
        <taxon>Coleoptera</taxon>
        <taxon>Polyphaga</taxon>
        <taxon>Staphyliniformia</taxon>
        <taxon>Silphidae</taxon>
        <taxon>Nicrophorinae</taxon>
        <taxon>Nicrophorus</taxon>
    </lineage>
</organism>